<evidence type="ECO:0000256" key="2">
    <source>
        <dbReference type="ARBA" id="ARBA00006966"/>
    </source>
</evidence>
<evidence type="ECO:0000256" key="1">
    <source>
        <dbReference type="ARBA" id="ARBA00001933"/>
    </source>
</evidence>
<comment type="subunit">
    <text evidence="3">Homotetramer.</text>
</comment>
<comment type="similarity">
    <text evidence="2 5">Belongs to the threonine aldolase family.</text>
</comment>
<dbReference type="Gene3D" id="3.40.640.10">
    <property type="entry name" value="Type I PLP-dependent aspartate aminotransferase-like (Major domain)"/>
    <property type="match status" value="1"/>
</dbReference>
<dbReference type="Proteomes" id="UP001337723">
    <property type="component" value="Chromosome"/>
</dbReference>
<dbReference type="EC" id="4.1.2.48" evidence="5"/>
<dbReference type="InterPro" id="IPR015424">
    <property type="entry name" value="PyrdxlP-dep_Trfase"/>
</dbReference>
<evidence type="ECO:0000256" key="4">
    <source>
        <dbReference type="ARBA" id="ARBA00022898"/>
    </source>
</evidence>
<dbReference type="GO" id="GO:0004793">
    <property type="term" value="F:threonine aldolase activity"/>
    <property type="evidence" value="ECO:0007669"/>
    <property type="project" value="UniProtKB-UniRule"/>
</dbReference>
<protein>
    <recommendedName>
        <fullName evidence="5">L-threonine aldolase</fullName>
        <ecNumber evidence="5">4.1.2.48</ecNumber>
    </recommendedName>
</protein>
<evidence type="ECO:0000256" key="5">
    <source>
        <dbReference type="PIRNR" id="PIRNR038940"/>
    </source>
</evidence>
<dbReference type="InterPro" id="IPR001597">
    <property type="entry name" value="ArAA_b-elim_lyase/Thr_aldolase"/>
</dbReference>
<comment type="cofactor">
    <cofactor evidence="1 5">
        <name>pyridoxal 5'-phosphate</name>
        <dbReference type="ChEBI" id="CHEBI:597326"/>
    </cofactor>
</comment>
<dbReference type="SUPFAM" id="SSF53383">
    <property type="entry name" value="PLP-dependent transferases"/>
    <property type="match status" value="1"/>
</dbReference>
<reference evidence="7 8" key="1">
    <citation type="submission" date="2023-01" db="EMBL/GenBank/DDBJ databases">
        <title>Complete genome sequence of Roseicyclus marinus strain Dej080120_10.</title>
        <authorList>
            <person name="Ueki S."/>
            <person name="Maruyama F."/>
        </authorList>
    </citation>
    <scope>NUCLEOTIDE SEQUENCE [LARGE SCALE GENOMIC DNA]</scope>
    <source>
        <strain evidence="7 8">Dej080120_10</strain>
    </source>
</reference>
<comment type="function">
    <text evidence="5">Catalyzes the cleavage of L-allo-threonine and L-threonine to glycine and acetaldehyde.</text>
</comment>
<name>A0AA48H987_9RHOB</name>
<dbReference type="PANTHER" id="PTHR48097">
    <property type="entry name" value="L-THREONINE ALDOLASE-RELATED"/>
    <property type="match status" value="1"/>
</dbReference>
<evidence type="ECO:0000256" key="3">
    <source>
        <dbReference type="ARBA" id="ARBA00011881"/>
    </source>
</evidence>
<dbReference type="RefSeq" id="WP_338272019.1">
    <property type="nucleotide sequence ID" value="NZ_AP027266.1"/>
</dbReference>
<dbReference type="AlphaFoldDB" id="A0AA48H987"/>
<comment type="catalytic activity">
    <reaction evidence="5">
        <text>L-allo-threonine = acetaldehyde + glycine</text>
        <dbReference type="Rhea" id="RHEA:26209"/>
        <dbReference type="ChEBI" id="CHEBI:15343"/>
        <dbReference type="ChEBI" id="CHEBI:57305"/>
        <dbReference type="ChEBI" id="CHEBI:58585"/>
        <dbReference type="EC" id="4.1.2.48"/>
    </reaction>
</comment>
<accession>A0AA48H987</accession>
<dbReference type="GO" id="GO:0006567">
    <property type="term" value="P:L-threonine catabolic process"/>
    <property type="evidence" value="ECO:0007669"/>
    <property type="project" value="UniProtKB-UniRule"/>
</dbReference>
<dbReference type="EMBL" id="AP027266">
    <property type="protein sequence ID" value="BDW86122.1"/>
    <property type="molecule type" value="Genomic_DNA"/>
</dbReference>
<proteinExistence type="inferred from homology"/>
<dbReference type="InterPro" id="IPR026273">
    <property type="entry name" value="Low_specificity_L-TA_bact"/>
</dbReference>
<dbReference type="InterPro" id="IPR015421">
    <property type="entry name" value="PyrdxlP-dep_Trfase_major"/>
</dbReference>
<dbReference type="PANTHER" id="PTHR48097:SF5">
    <property type="entry name" value="LOW SPECIFICITY L-THREONINE ALDOLASE"/>
    <property type="match status" value="1"/>
</dbReference>
<dbReference type="InterPro" id="IPR015422">
    <property type="entry name" value="PyrdxlP-dep_Trfase_small"/>
</dbReference>
<dbReference type="PIRSF" id="PIRSF038940">
    <property type="entry name" value="Low_specificity_LTA"/>
    <property type="match status" value="1"/>
</dbReference>
<comment type="catalytic activity">
    <reaction evidence="5">
        <text>L-threonine = acetaldehyde + glycine</text>
        <dbReference type="Rhea" id="RHEA:19625"/>
        <dbReference type="ChEBI" id="CHEBI:15343"/>
        <dbReference type="ChEBI" id="CHEBI:57305"/>
        <dbReference type="ChEBI" id="CHEBI:57926"/>
        <dbReference type="EC" id="4.1.2.48"/>
    </reaction>
</comment>
<keyword evidence="5" id="KW-0456">Lyase</keyword>
<evidence type="ECO:0000313" key="7">
    <source>
        <dbReference type="EMBL" id="BDW86122.1"/>
    </source>
</evidence>
<keyword evidence="8" id="KW-1185">Reference proteome</keyword>
<feature type="domain" description="Aromatic amino acid beta-eliminating lyase/threonine aldolase" evidence="6">
    <location>
        <begin position="3"/>
        <end position="292"/>
    </location>
</feature>
<keyword evidence="4 5" id="KW-0663">Pyridoxal phosphate</keyword>
<sequence>MIFASDNTGPVHPRIMAAVMAANDGYAMPYGNDATTQAARDAVRDLFEAPEAAVEFVATGSVANALALACLARPWDGVFCHRIAHVEEDECGAPDFYSGAKTILIDGADAKFTPEALEAAIVQCKARGVHGAQPGPVTITNITERGTVYTLDEIRAIAATAKAHGLALHLDGARFANACAALGCSPAEMTWKAGVDAVSFGGTKNGCMGVEAVVFFDPAHGRELELRRKRGGHLFSKHRYLSSQMVAYCEDDLWLEMAHAANARMAQLVQGLARVEGAHLCHPVAGNLAFVEVPRAAHARAFAAGAQYYTFGGTVADGPGDAALRCRIVCDWAKTSEDVDRLLEAWAG</sequence>
<dbReference type="Pfam" id="PF01212">
    <property type="entry name" value="Beta_elim_lyase"/>
    <property type="match status" value="1"/>
</dbReference>
<organism evidence="7 8">
    <name type="scientific">Roseicyclus marinus</name>
    <dbReference type="NCBI Taxonomy" id="2161673"/>
    <lineage>
        <taxon>Bacteria</taxon>
        <taxon>Pseudomonadati</taxon>
        <taxon>Pseudomonadota</taxon>
        <taxon>Alphaproteobacteria</taxon>
        <taxon>Rhodobacterales</taxon>
        <taxon>Roseobacteraceae</taxon>
        <taxon>Roseicyclus</taxon>
    </lineage>
</organism>
<dbReference type="KEGG" id="rmai:MACH21_22990"/>
<dbReference type="Gene3D" id="3.90.1150.10">
    <property type="entry name" value="Aspartate Aminotransferase, domain 1"/>
    <property type="match status" value="1"/>
</dbReference>
<evidence type="ECO:0000313" key="8">
    <source>
        <dbReference type="Proteomes" id="UP001337723"/>
    </source>
</evidence>
<evidence type="ECO:0000259" key="6">
    <source>
        <dbReference type="Pfam" id="PF01212"/>
    </source>
</evidence>
<gene>
    <name evidence="7" type="ORF">MACH21_22990</name>
</gene>